<reference evidence="6" key="1">
    <citation type="submission" date="2015-04" db="EMBL/GenBank/DDBJ databases">
        <title>Genome sequence of Mycobacterium arupense GUC1.</title>
        <authorList>
            <person name="Greninger A.L."/>
            <person name="Cunningham G."/>
            <person name="Chiu C.Y."/>
            <person name="Miller S."/>
        </authorList>
    </citation>
    <scope>NUCLEOTIDE SEQUENCE [LARGE SCALE GENOMIC DNA]</scope>
    <source>
        <strain evidence="6">GUC1</strain>
    </source>
</reference>
<evidence type="ECO:0000313" key="7">
    <source>
        <dbReference type="Proteomes" id="UP000192327"/>
    </source>
</evidence>
<evidence type="ECO:0000259" key="2">
    <source>
        <dbReference type="Pfam" id="PF02470"/>
    </source>
</evidence>
<dbReference type="InterPro" id="IPR005693">
    <property type="entry name" value="Mce"/>
</dbReference>
<keyword evidence="7" id="KW-1185">Reference proteome</keyword>
<feature type="domain" description="Mammalian cell entry C-terminal" evidence="3">
    <location>
        <begin position="147"/>
        <end position="298"/>
    </location>
</feature>
<protein>
    <submittedName>
        <fullName evidence="5">MCE family protein</fullName>
    </submittedName>
    <submittedName>
        <fullName evidence="4">Mammalian cell entry protein</fullName>
    </submittedName>
</protein>
<evidence type="ECO:0000259" key="3">
    <source>
        <dbReference type="Pfam" id="PF11887"/>
    </source>
</evidence>
<dbReference type="InterPro" id="IPR052336">
    <property type="entry name" value="MlaD_Phospholipid_Transporter"/>
</dbReference>
<name>A0A0F5N1R4_9MYCO</name>
<dbReference type="NCBIfam" id="TIGR00996">
    <property type="entry name" value="Mtu_fam_mce"/>
    <property type="match status" value="1"/>
</dbReference>
<dbReference type="PATRIC" id="fig|342002.3.peg.1090"/>
<feature type="region of interest" description="Disordered" evidence="1">
    <location>
        <begin position="363"/>
        <end position="387"/>
    </location>
</feature>
<comment type="caution">
    <text evidence="4">The sequence shown here is derived from an EMBL/GenBank/DDBJ whole genome shotgun (WGS) entry which is preliminary data.</text>
</comment>
<dbReference type="PANTHER" id="PTHR33371">
    <property type="entry name" value="INTERMEMBRANE PHOSPHOLIPID TRANSPORT SYSTEM BINDING PROTEIN MLAD-RELATED"/>
    <property type="match status" value="1"/>
</dbReference>
<sequence length="387" mass="41204">MTMRSWRRIPAAVLTCILAATAVAGCGWRGLNSLPLPGTEGGGPGAYTIQAQMPDVNNIQPNSRVRVGDVTVGTVTKIERQDWHALVTMKLNGDVTLPANSTVTLGQTALLGSLHIELAPPTDEAPEGRLHQGSLIPLSSGKAYPSTEQTLATASLLLNGGGIAKVQDITTALSTALSGREGDLRSLMDQLNTFVTRVNDQTGDIIAASDSLNRLLGQFAEQKPVLDKGLDTIPDALAVVNRERENLIDAVDQLGKFSALAADSVNKTKAPLVQELKDLGPVLESLANAGPALTHALDLIPTFPFPKSTLTKWFRGDYANVSLVVDLTLSRIDSSIFTGTRWECDLTWLEMQWGRTIGQLPSPCTNSAPPNGAGNPLLAPYRYNQGP</sequence>
<dbReference type="SMR" id="A0A0F5N1R4"/>
<dbReference type="PROSITE" id="PS51257">
    <property type="entry name" value="PROKAR_LIPOPROTEIN"/>
    <property type="match status" value="1"/>
</dbReference>
<dbReference type="InterPro" id="IPR024516">
    <property type="entry name" value="Mce_C"/>
</dbReference>
<reference evidence="4" key="2">
    <citation type="submission" date="2015-04" db="EMBL/GenBank/DDBJ databases">
        <title>Genome sequence of Mycobacterium arupense strain GUC1.</title>
        <authorList>
            <person name="Greninger A.L."/>
            <person name="Cunningham G."/>
            <person name="Chiu C.Y."/>
            <person name="Miller S."/>
        </authorList>
    </citation>
    <scope>NUCLEOTIDE SEQUENCE</scope>
    <source>
        <strain evidence="4">GUC1</strain>
    </source>
</reference>
<evidence type="ECO:0000313" key="4">
    <source>
        <dbReference type="EMBL" id="KKC00897.1"/>
    </source>
</evidence>
<evidence type="ECO:0000256" key="1">
    <source>
        <dbReference type="SAM" id="MobiDB-lite"/>
    </source>
</evidence>
<evidence type="ECO:0000313" key="6">
    <source>
        <dbReference type="Proteomes" id="UP000034416"/>
    </source>
</evidence>
<organism evidence="4 6">
    <name type="scientific">Mycolicibacter arupensis</name>
    <dbReference type="NCBI Taxonomy" id="342002"/>
    <lineage>
        <taxon>Bacteria</taxon>
        <taxon>Bacillati</taxon>
        <taxon>Actinomycetota</taxon>
        <taxon>Actinomycetes</taxon>
        <taxon>Mycobacteriales</taxon>
        <taxon>Mycobacteriaceae</taxon>
        <taxon>Mycolicibacter</taxon>
    </lineage>
</organism>
<dbReference type="InterPro" id="IPR003399">
    <property type="entry name" value="Mce/MlaD"/>
</dbReference>
<proteinExistence type="predicted"/>
<dbReference type="Proteomes" id="UP000034416">
    <property type="component" value="Unassembled WGS sequence"/>
</dbReference>
<dbReference type="EMBL" id="LASW01000006">
    <property type="protein sequence ID" value="KKC00897.1"/>
    <property type="molecule type" value="Genomic_DNA"/>
</dbReference>
<dbReference type="EMBL" id="MVHH01000011">
    <property type="protein sequence ID" value="OQZ99356.1"/>
    <property type="molecule type" value="Genomic_DNA"/>
</dbReference>
<dbReference type="STRING" id="342002.BST15_07845"/>
<accession>A0A0F5N1R4</accession>
<gene>
    <name evidence="5" type="ORF">BST15_07845</name>
    <name evidence="4" type="ORF">WR43_02995</name>
</gene>
<dbReference type="GO" id="GO:0005576">
    <property type="term" value="C:extracellular region"/>
    <property type="evidence" value="ECO:0007669"/>
    <property type="project" value="TreeGrafter"/>
</dbReference>
<dbReference type="Pfam" id="PF11887">
    <property type="entry name" value="Mce4_CUP1"/>
    <property type="match status" value="1"/>
</dbReference>
<evidence type="ECO:0000313" key="5">
    <source>
        <dbReference type="EMBL" id="OQZ99356.1"/>
    </source>
</evidence>
<reference evidence="5 7" key="3">
    <citation type="submission" date="2016-12" db="EMBL/GenBank/DDBJ databases">
        <title>The new phylogeny of genus Mycobacterium.</title>
        <authorList>
            <person name="Tortoli E."/>
            <person name="Trovato A."/>
            <person name="Cirillo D.M."/>
        </authorList>
    </citation>
    <scope>NUCLEOTIDE SEQUENCE [LARGE SCALE GENOMIC DNA]</scope>
    <source>
        <strain evidence="5 7">DSM 44942</strain>
    </source>
</reference>
<dbReference type="Proteomes" id="UP000192327">
    <property type="component" value="Unassembled WGS sequence"/>
</dbReference>
<dbReference type="AlphaFoldDB" id="A0A0F5N1R4"/>
<dbReference type="Pfam" id="PF02470">
    <property type="entry name" value="MlaD"/>
    <property type="match status" value="1"/>
</dbReference>
<dbReference type="PANTHER" id="PTHR33371:SF15">
    <property type="entry name" value="LIPOPROTEIN LPRN"/>
    <property type="match status" value="1"/>
</dbReference>
<feature type="domain" description="Mce/MlaD" evidence="2">
    <location>
        <begin position="46"/>
        <end position="121"/>
    </location>
</feature>